<evidence type="ECO:0000256" key="3">
    <source>
        <dbReference type="ARBA" id="ARBA00023163"/>
    </source>
</evidence>
<dbReference type="RefSeq" id="WP_051921626.1">
    <property type="nucleotide sequence ID" value="NZ_JGZI01000008.1"/>
</dbReference>
<sequence length="175" mass="19053">MICGSTSKKHEEEQDDKTAKSTVSTLSVAEPAPALSPIQDEVDAAVTVAADGGPDDLSMRYNVFSNRCVSRRLLTDVSRRWSILILSALRAGPQRFGELNETIQGMSERMLSITLKTLLKDQLVIRVGTSACSTYELTAPGRLIAAKADELFQALYGALEYMDPEQVLAAESEKV</sequence>
<name>A0A087CI30_9BIFI</name>
<dbReference type="PANTHER" id="PTHR33204:SF37">
    <property type="entry name" value="HTH-TYPE TRANSCRIPTIONAL REGULATOR YODB"/>
    <property type="match status" value="1"/>
</dbReference>
<feature type="region of interest" description="Disordered" evidence="4">
    <location>
        <begin position="1"/>
        <end position="24"/>
    </location>
</feature>
<evidence type="ECO:0000313" key="6">
    <source>
        <dbReference type="EMBL" id="KFI82930.1"/>
    </source>
</evidence>
<dbReference type="GO" id="GO:0003677">
    <property type="term" value="F:DNA binding"/>
    <property type="evidence" value="ECO:0007669"/>
    <property type="project" value="UniProtKB-KW"/>
</dbReference>
<dbReference type="SUPFAM" id="SSF46785">
    <property type="entry name" value="Winged helix' DNA-binding domain"/>
    <property type="match status" value="1"/>
</dbReference>
<dbReference type="AlphaFoldDB" id="A0A087CI30"/>
<dbReference type="eggNOG" id="COG1733">
    <property type="taxonomic scope" value="Bacteria"/>
</dbReference>
<feature type="compositionally biased region" description="Basic and acidic residues" evidence="4">
    <location>
        <begin position="8"/>
        <end position="19"/>
    </location>
</feature>
<evidence type="ECO:0000259" key="5">
    <source>
        <dbReference type="PROSITE" id="PS51118"/>
    </source>
</evidence>
<dbReference type="InterPro" id="IPR036388">
    <property type="entry name" value="WH-like_DNA-bd_sf"/>
</dbReference>
<organism evidence="6 7">
    <name type="scientific">Bifidobacterium psychraerophilum</name>
    <dbReference type="NCBI Taxonomy" id="218140"/>
    <lineage>
        <taxon>Bacteria</taxon>
        <taxon>Bacillati</taxon>
        <taxon>Actinomycetota</taxon>
        <taxon>Actinomycetes</taxon>
        <taxon>Bifidobacteriales</taxon>
        <taxon>Bifidobacteriaceae</taxon>
        <taxon>Bifidobacterium</taxon>
    </lineage>
</organism>
<evidence type="ECO:0000256" key="2">
    <source>
        <dbReference type="ARBA" id="ARBA00023125"/>
    </source>
</evidence>
<dbReference type="PROSITE" id="PS51118">
    <property type="entry name" value="HTH_HXLR"/>
    <property type="match status" value="1"/>
</dbReference>
<keyword evidence="7" id="KW-1185">Reference proteome</keyword>
<dbReference type="GeneID" id="98299931"/>
<dbReference type="InterPro" id="IPR036390">
    <property type="entry name" value="WH_DNA-bd_sf"/>
</dbReference>
<comment type="caution">
    <text evidence="6">The sequence shown here is derived from an EMBL/GenBank/DDBJ whole genome shotgun (WGS) entry which is preliminary data.</text>
</comment>
<evidence type="ECO:0000256" key="1">
    <source>
        <dbReference type="ARBA" id="ARBA00023015"/>
    </source>
</evidence>
<dbReference type="InterPro" id="IPR002577">
    <property type="entry name" value="HTH_HxlR"/>
</dbReference>
<dbReference type="PANTHER" id="PTHR33204">
    <property type="entry name" value="TRANSCRIPTIONAL REGULATOR, MARR FAMILY"/>
    <property type="match status" value="1"/>
</dbReference>
<protein>
    <submittedName>
        <fullName evidence="6">HxlR family transcriptional regulator</fullName>
    </submittedName>
</protein>
<proteinExistence type="predicted"/>
<accession>A0A087CI30</accession>
<dbReference type="Pfam" id="PF01638">
    <property type="entry name" value="HxlR"/>
    <property type="match status" value="1"/>
</dbReference>
<keyword evidence="1" id="KW-0805">Transcription regulation</keyword>
<dbReference type="Gene3D" id="1.10.10.10">
    <property type="entry name" value="Winged helix-like DNA-binding domain superfamily/Winged helix DNA-binding domain"/>
    <property type="match status" value="1"/>
</dbReference>
<feature type="domain" description="HTH hxlR-type" evidence="5">
    <location>
        <begin position="68"/>
        <end position="163"/>
    </location>
</feature>
<evidence type="ECO:0000313" key="7">
    <source>
        <dbReference type="Proteomes" id="UP000029050"/>
    </source>
</evidence>
<dbReference type="STRING" id="218140.BPSY_0721"/>
<evidence type="ECO:0000256" key="4">
    <source>
        <dbReference type="SAM" id="MobiDB-lite"/>
    </source>
</evidence>
<keyword evidence="2" id="KW-0238">DNA-binding</keyword>
<keyword evidence="3" id="KW-0804">Transcription</keyword>
<dbReference type="EMBL" id="JGZI01000008">
    <property type="protein sequence ID" value="KFI82930.1"/>
    <property type="molecule type" value="Genomic_DNA"/>
</dbReference>
<reference evidence="6 7" key="1">
    <citation type="submission" date="2014-03" db="EMBL/GenBank/DDBJ databases">
        <title>Genomics of Bifidobacteria.</title>
        <authorList>
            <person name="Ventura M."/>
            <person name="Milani C."/>
            <person name="Lugli G.A."/>
        </authorList>
    </citation>
    <scope>NUCLEOTIDE SEQUENCE [LARGE SCALE GENOMIC DNA]</scope>
    <source>
        <strain evidence="6 7">LMG 21775</strain>
    </source>
</reference>
<dbReference type="Proteomes" id="UP000029050">
    <property type="component" value="Unassembled WGS sequence"/>
</dbReference>
<gene>
    <name evidence="6" type="ORF">BPSY_0721</name>
</gene>